<accession>A0A7J7JDU2</accession>
<evidence type="ECO:0000313" key="2">
    <source>
        <dbReference type="EMBL" id="KAF6024472.1"/>
    </source>
</evidence>
<proteinExistence type="predicted"/>
<feature type="transmembrane region" description="Helical" evidence="1">
    <location>
        <begin position="37"/>
        <end position="59"/>
    </location>
</feature>
<sequence length="160" mass="17790">MADVTIKLLWYRLTESTDNLVILWDSLKFLVAAGGTVLNYIFLFWIIIGFLTIIVITFLQNKDQLSSSTIGTTDQPSSFICIKCKSGLTASSGQLELKSADSVSWLNQVLQWTNLLNSRWKDSLTDHLLSSMTEESKKIGGDLFVTFEAVLPADDCAICL</sequence>
<evidence type="ECO:0000256" key="1">
    <source>
        <dbReference type="SAM" id="Phobius"/>
    </source>
</evidence>
<gene>
    <name evidence="2" type="ORF">EB796_017220</name>
</gene>
<keyword evidence="3" id="KW-1185">Reference proteome</keyword>
<reference evidence="2" key="1">
    <citation type="submission" date="2020-06" db="EMBL/GenBank/DDBJ databases">
        <title>Draft genome of Bugula neritina, a colonial animal packing powerful symbionts and potential medicines.</title>
        <authorList>
            <person name="Rayko M."/>
        </authorList>
    </citation>
    <scope>NUCLEOTIDE SEQUENCE [LARGE SCALE GENOMIC DNA]</scope>
    <source>
        <strain evidence="2">Kwan_BN1</strain>
    </source>
</reference>
<dbReference type="Proteomes" id="UP000593567">
    <property type="component" value="Unassembled WGS sequence"/>
</dbReference>
<evidence type="ECO:0000313" key="3">
    <source>
        <dbReference type="Proteomes" id="UP000593567"/>
    </source>
</evidence>
<protein>
    <submittedName>
        <fullName evidence="2">Uncharacterized protein</fullName>
    </submittedName>
</protein>
<dbReference type="EMBL" id="VXIV02002573">
    <property type="protein sequence ID" value="KAF6024472.1"/>
    <property type="molecule type" value="Genomic_DNA"/>
</dbReference>
<dbReference type="AlphaFoldDB" id="A0A7J7JDU2"/>
<name>A0A7J7JDU2_BUGNE</name>
<keyword evidence="1" id="KW-0812">Transmembrane</keyword>
<keyword evidence="1" id="KW-1133">Transmembrane helix</keyword>
<organism evidence="2 3">
    <name type="scientific">Bugula neritina</name>
    <name type="common">Brown bryozoan</name>
    <name type="synonym">Sertularia neritina</name>
    <dbReference type="NCBI Taxonomy" id="10212"/>
    <lineage>
        <taxon>Eukaryota</taxon>
        <taxon>Metazoa</taxon>
        <taxon>Spiralia</taxon>
        <taxon>Lophotrochozoa</taxon>
        <taxon>Bryozoa</taxon>
        <taxon>Gymnolaemata</taxon>
        <taxon>Cheilostomatida</taxon>
        <taxon>Flustrina</taxon>
        <taxon>Buguloidea</taxon>
        <taxon>Bugulidae</taxon>
        <taxon>Bugula</taxon>
    </lineage>
</organism>
<comment type="caution">
    <text evidence="2">The sequence shown here is derived from an EMBL/GenBank/DDBJ whole genome shotgun (WGS) entry which is preliminary data.</text>
</comment>
<keyword evidence="1" id="KW-0472">Membrane</keyword>